<dbReference type="Gene3D" id="3.60.40.10">
    <property type="entry name" value="PPM-type phosphatase domain"/>
    <property type="match status" value="1"/>
</dbReference>
<keyword evidence="2" id="KW-0472">Membrane</keyword>
<dbReference type="EMBL" id="FXTB01000004">
    <property type="protein sequence ID" value="SMO66329.1"/>
    <property type="molecule type" value="Genomic_DNA"/>
</dbReference>
<gene>
    <name evidence="4" type="ORF">SAMN06265379_104187</name>
</gene>
<evidence type="ECO:0000256" key="1">
    <source>
        <dbReference type="ARBA" id="ARBA00022553"/>
    </source>
</evidence>
<sequence length="1124" mass="128327">MKCRFSNWTFLKGMRYNILVGLCFYLFSAYGAVPSDVSVTSYSVNEGLTGNGITAIFQDSRGFLWIGTQDGLNMYNGYTFRSFRHTLSDSTSISGNQIQCIAEDSNGDIWIGTIGNGLSKWSRNTETFTSFGTNRNSLLNMPEDNIYGLYVDSDATLWAKTDNYLLNISTKPLALSTYGLYSNIFKFQDKLSIPIFRKSPYYLWIGTKEGVAQFNIQNKLHERLVVDHRYGTYSNEVGAITGMLQLTNKSYLWGGKQGLFHITQVDSGKFITKEINHKLSNKMGGVNAILQHSSGTIWVATKSGLLMAEYDEKQDVVYFDSELYYNRPQNMICSEEVTFLFEDSSGLLWVGTRYNGLFKADFKPKKFGSIRPGIPKYEDLNSADIKSIFIDERNMIWLGTSDKGIKIIDQVNGDIYHYPVNLTLNKIDQDMVLSMCKDSQQRVWIGTPEGIYVFYLDKGLITEFSYANSKEVKYLLKQNRINTIAEDAKGNIWFGTQFGLYRYDGSVITNYFADTDNQQGICSDEVNDLYLDSEGILWIGTSNGVNFIDSNSDSVKRIGRLRNSHDSISVLSNNYILSITEDLDHSIWFGTRSGLSFYNKKNDTSGFYTHSSGLANDMVYGVLCDLNSDIWLSTNKGISVIKTNMQIHNFDKTDGLPGYVFNPGVVARSQSGVCYFGGAKGVAYLNPDSIHYNMHRPKMVFTSIELYHRGKLVKKCKRNREHIKLKYRKSSMLKVRFAALEFSEPSKNKYQTYLEGFDDDWRPVTTNNVMDISDLPAGEYTLHVKGANNDLVWTDEPLSISIEIVPPIWMTNYAYAFYFIALLFLVQSIINYQIRHYKKAYKAMGEKAVDKKKIEAQREQLSKINQSLTDSIYYARRIQEAILPSESEIQKVLPQSFVYYRPKDLVSGDFYWKHQVNDKIFVAAVDCTGHGVPGAFMSIVAYDMLKSILNSEIKYCPAYILDRLNKEINDTFKKKQGNITERLLNVDDGMDIALCIIDKKNKKLSFAGANNPLYLVRQNEIFIYKGDRFPIGYKGDKDILFSRHDIQLEENDVFYIFSDGYADQFGGSDGKKFKYRRFRHLLLNIHQLPAEDQKAILHQKIEEWMGSHEQVDDIIVMGVQPLKP</sequence>
<keyword evidence="5" id="KW-1185">Reference proteome</keyword>
<name>A0A521D3T8_SACCC</name>
<dbReference type="Gene3D" id="2.60.40.10">
    <property type="entry name" value="Immunoglobulins"/>
    <property type="match status" value="1"/>
</dbReference>
<accession>A0A521D3T8</accession>
<evidence type="ECO:0000313" key="4">
    <source>
        <dbReference type="EMBL" id="SMO66329.1"/>
    </source>
</evidence>
<dbReference type="GO" id="GO:0000155">
    <property type="term" value="F:phosphorelay sensor kinase activity"/>
    <property type="evidence" value="ECO:0007669"/>
    <property type="project" value="TreeGrafter"/>
</dbReference>
<dbReference type="InterPro" id="IPR011110">
    <property type="entry name" value="Reg_prop"/>
</dbReference>
<evidence type="ECO:0000256" key="2">
    <source>
        <dbReference type="SAM" id="Phobius"/>
    </source>
</evidence>
<dbReference type="PANTHER" id="PTHR43547:SF2">
    <property type="entry name" value="HYBRID SIGNAL TRANSDUCTION HISTIDINE KINASE C"/>
    <property type="match status" value="1"/>
</dbReference>
<dbReference type="Pfam" id="PF07494">
    <property type="entry name" value="Reg_prop"/>
    <property type="match status" value="5"/>
</dbReference>
<reference evidence="4 5" key="1">
    <citation type="submission" date="2017-05" db="EMBL/GenBank/DDBJ databases">
        <authorList>
            <person name="Varghese N."/>
            <person name="Submissions S."/>
        </authorList>
    </citation>
    <scope>NUCLEOTIDE SEQUENCE [LARGE SCALE GENOMIC DNA]</scope>
    <source>
        <strain evidence="4 5">DSM 27040</strain>
    </source>
</reference>
<dbReference type="PANTHER" id="PTHR43547">
    <property type="entry name" value="TWO-COMPONENT HISTIDINE KINASE"/>
    <property type="match status" value="1"/>
</dbReference>
<dbReference type="InterPro" id="IPR011123">
    <property type="entry name" value="Y_Y_Y"/>
</dbReference>
<organism evidence="4 5">
    <name type="scientific">Saccharicrinis carchari</name>
    <dbReference type="NCBI Taxonomy" id="1168039"/>
    <lineage>
        <taxon>Bacteria</taxon>
        <taxon>Pseudomonadati</taxon>
        <taxon>Bacteroidota</taxon>
        <taxon>Bacteroidia</taxon>
        <taxon>Marinilabiliales</taxon>
        <taxon>Marinilabiliaceae</taxon>
        <taxon>Saccharicrinis</taxon>
    </lineage>
</organism>
<dbReference type="InterPro" id="IPR001932">
    <property type="entry name" value="PPM-type_phosphatase-like_dom"/>
</dbReference>
<proteinExistence type="predicted"/>
<dbReference type="AlphaFoldDB" id="A0A521D3T8"/>
<evidence type="ECO:0000313" key="5">
    <source>
        <dbReference type="Proteomes" id="UP000319040"/>
    </source>
</evidence>
<dbReference type="InterPro" id="IPR036457">
    <property type="entry name" value="PPM-type-like_dom_sf"/>
</dbReference>
<dbReference type="Gene3D" id="2.130.10.10">
    <property type="entry name" value="YVTN repeat-like/Quinoprotein amine dehydrogenase"/>
    <property type="match status" value="3"/>
</dbReference>
<keyword evidence="1" id="KW-0597">Phosphoprotein</keyword>
<feature type="domain" description="PPM-type phosphatase" evidence="3">
    <location>
        <begin position="893"/>
        <end position="1121"/>
    </location>
</feature>
<dbReference type="SMART" id="SM00331">
    <property type="entry name" value="PP2C_SIG"/>
    <property type="match status" value="1"/>
</dbReference>
<dbReference type="Pfam" id="PF07228">
    <property type="entry name" value="SpoIIE"/>
    <property type="match status" value="1"/>
</dbReference>
<keyword evidence="2" id="KW-1133">Transmembrane helix</keyword>
<dbReference type="InterPro" id="IPR013783">
    <property type="entry name" value="Ig-like_fold"/>
</dbReference>
<protein>
    <submittedName>
        <fullName evidence="4">Serine phosphatase RsbU, regulator of sigma subunit</fullName>
    </submittedName>
</protein>
<dbReference type="Proteomes" id="UP000319040">
    <property type="component" value="Unassembled WGS sequence"/>
</dbReference>
<keyword evidence="2" id="KW-0812">Transmembrane</keyword>
<dbReference type="Pfam" id="PF07495">
    <property type="entry name" value="Y_Y_Y"/>
    <property type="match status" value="1"/>
</dbReference>
<feature type="transmembrane region" description="Helical" evidence="2">
    <location>
        <begin position="813"/>
        <end position="834"/>
    </location>
</feature>
<dbReference type="SUPFAM" id="SSF63829">
    <property type="entry name" value="Calcium-dependent phosphotriesterase"/>
    <property type="match status" value="4"/>
</dbReference>
<evidence type="ECO:0000259" key="3">
    <source>
        <dbReference type="SMART" id="SM00331"/>
    </source>
</evidence>
<dbReference type="InterPro" id="IPR015943">
    <property type="entry name" value="WD40/YVTN_repeat-like_dom_sf"/>
</dbReference>